<accession>A0A2P5DF43</accession>
<dbReference type="Proteomes" id="UP000237000">
    <property type="component" value="Unassembled WGS sequence"/>
</dbReference>
<protein>
    <submittedName>
        <fullName evidence="1">Uncharacterized protein</fullName>
    </submittedName>
</protein>
<dbReference type="EMBL" id="JXTC01000274">
    <property type="protein sequence ID" value="PON71908.1"/>
    <property type="molecule type" value="Genomic_DNA"/>
</dbReference>
<name>A0A2P5DF43_TREOI</name>
<reference evidence="2" key="1">
    <citation type="submission" date="2016-06" db="EMBL/GenBank/DDBJ databases">
        <title>Parallel loss of symbiosis genes in relatives of nitrogen-fixing non-legume Parasponia.</title>
        <authorList>
            <person name="Van Velzen R."/>
            <person name="Holmer R."/>
            <person name="Bu F."/>
            <person name="Rutten L."/>
            <person name="Van Zeijl A."/>
            <person name="Liu W."/>
            <person name="Santuari L."/>
            <person name="Cao Q."/>
            <person name="Sharma T."/>
            <person name="Shen D."/>
            <person name="Roswanjaya Y."/>
            <person name="Wardhani T."/>
            <person name="Kalhor M.S."/>
            <person name="Jansen J."/>
            <person name="Van den Hoogen J."/>
            <person name="Gungor B."/>
            <person name="Hartog M."/>
            <person name="Hontelez J."/>
            <person name="Verver J."/>
            <person name="Yang W.-C."/>
            <person name="Schijlen E."/>
            <person name="Repin R."/>
            <person name="Schilthuizen M."/>
            <person name="Schranz E."/>
            <person name="Heidstra R."/>
            <person name="Miyata K."/>
            <person name="Fedorova E."/>
            <person name="Kohlen W."/>
            <person name="Bisseling T."/>
            <person name="Smit S."/>
            <person name="Geurts R."/>
        </authorList>
    </citation>
    <scope>NUCLEOTIDE SEQUENCE [LARGE SCALE GENOMIC DNA]</scope>
    <source>
        <strain evidence="2">cv. RG33-2</strain>
    </source>
</reference>
<dbReference type="AlphaFoldDB" id="A0A2P5DF43"/>
<sequence length="101" mass="11056">EPFFRRPTAGISRVQGQEKIWAVYGSARRHMAAETPILAVRSRGFASILSRRHRATATGNGWRGIVQTSGAYCSEFESRFNADGCSRHCTVKGVEIEGQGG</sequence>
<proteinExistence type="predicted"/>
<feature type="non-terminal residue" evidence="1">
    <location>
        <position position="1"/>
    </location>
</feature>
<evidence type="ECO:0000313" key="2">
    <source>
        <dbReference type="Proteomes" id="UP000237000"/>
    </source>
</evidence>
<comment type="caution">
    <text evidence="1">The sequence shown here is derived from an EMBL/GenBank/DDBJ whole genome shotgun (WGS) entry which is preliminary data.</text>
</comment>
<dbReference type="InParanoid" id="A0A2P5DF43"/>
<evidence type="ECO:0000313" key="1">
    <source>
        <dbReference type="EMBL" id="PON71908.1"/>
    </source>
</evidence>
<keyword evidence="2" id="KW-1185">Reference proteome</keyword>
<gene>
    <name evidence="1" type="ORF">TorRG33x02_253290</name>
</gene>
<organism evidence="1 2">
    <name type="scientific">Trema orientale</name>
    <name type="common">Charcoal tree</name>
    <name type="synonym">Celtis orientalis</name>
    <dbReference type="NCBI Taxonomy" id="63057"/>
    <lineage>
        <taxon>Eukaryota</taxon>
        <taxon>Viridiplantae</taxon>
        <taxon>Streptophyta</taxon>
        <taxon>Embryophyta</taxon>
        <taxon>Tracheophyta</taxon>
        <taxon>Spermatophyta</taxon>
        <taxon>Magnoliopsida</taxon>
        <taxon>eudicotyledons</taxon>
        <taxon>Gunneridae</taxon>
        <taxon>Pentapetalae</taxon>
        <taxon>rosids</taxon>
        <taxon>fabids</taxon>
        <taxon>Rosales</taxon>
        <taxon>Cannabaceae</taxon>
        <taxon>Trema</taxon>
    </lineage>
</organism>